<protein>
    <submittedName>
        <fullName evidence="1">Uncharacterized protein</fullName>
    </submittedName>
</protein>
<organism evidence="1 2">
    <name type="scientific">Daucus carota subsp. sativus</name>
    <name type="common">Carrot</name>
    <dbReference type="NCBI Taxonomy" id="79200"/>
    <lineage>
        <taxon>Eukaryota</taxon>
        <taxon>Viridiplantae</taxon>
        <taxon>Streptophyta</taxon>
        <taxon>Embryophyta</taxon>
        <taxon>Tracheophyta</taxon>
        <taxon>Spermatophyta</taxon>
        <taxon>Magnoliopsida</taxon>
        <taxon>eudicotyledons</taxon>
        <taxon>Gunneridae</taxon>
        <taxon>Pentapetalae</taxon>
        <taxon>asterids</taxon>
        <taxon>campanulids</taxon>
        <taxon>Apiales</taxon>
        <taxon>Apiaceae</taxon>
        <taxon>Apioideae</taxon>
        <taxon>Scandiceae</taxon>
        <taxon>Daucinae</taxon>
        <taxon>Daucus</taxon>
        <taxon>Daucus sect. Daucus</taxon>
    </lineage>
</organism>
<accession>A0A166AIX5</accession>
<dbReference type="SUPFAM" id="SSF103511">
    <property type="entry name" value="Chlorophyll a-b binding protein"/>
    <property type="match status" value="1"/>
</dbReference>
<dbReference type="AlphaFoldDB" id="A0A166AIX5"/>
<proteinExistence type="predicted"/>
<dbReference type="KEGG" id="dcr:108211538"/>
<reference evidence="1" key="1">
    <citation type="journal article" date="2016" name="Nat. Genet.">
        <title>A high-quality carrot genome assembly provides new insights into carotenoid accumulation and asterid genome evolution.</title>
        <authorList>
            <person name="Iorizzo M."/>
            <person name="Ellison S."/>
            <person name="Senalik D."/>
            <person name="Zeng P."/>
            <person name="Satapoomin P."/>
            <person name="Huang J."/>
            <person name="Bowman M."/>
            <person name="Iovene M."/>
            <person name="Sanseverino W."/>
            <person name="Cavagnaro P."/>
            <person name="Yildiz M."/>
            <person name="Macko-Podgorni A."/>
            <person name="Moranska E."/>
            <person name="Grzebelus E."/>
            <person name="Grzebelus D."/>
            <person name="Ashrafi H."/>
            <person name="Zheng Z."/>
            <person name="Cheng S."/>
            <person name="Spooner D."/>
            <person name="Van Deynze A."/>
            <person name="Simon P."/>
        </authorList>
    </citation>
    <scope>NUCLEOTIDE SEQUENCE</scope>
    <source>
        <tissue evidence="1">Leaf</tissue>
    </source>
</reference>
<dbReference type="PANTHER" id="PTHR36490:SF1">
    <property type="entry name" value="STRESS ENHANCED PROTEIN 2, CHLOROPLASTIC"/>
    <property type="match status" value="1"/>
</dbReference>
<keyword evidence="2" id="KW-1185">Reference proteome</keyword>
<dbReference type="OMA" id="CAAIFAW"/>
<evidence type="ECO:0000313" key="1">
    <source>
        <dbReference type="EMBL" id="WOG92113.1"/>
    </source>
</evidence>
<gene>
    <name evidence="1" type="ORF">DCAR_0311372</name>
</gene>
<dbReference type="Gramene" id="KZN01324">
    <property type="protein sequence ID" value="KZN01324"/>
    <property type="gene ID" value="DCAR_010078"/>
</dbReference>
<name>A0A166AIX5_DAUCS</name>
<sequence>MALRVLPVYCQLSSANKATAQPQQADTSSVPVQKLDAGRIVLQPRVCTLRSYAAAPAMMKSGNKTNGGDALEDGEVSRFFGTLSNYIESSRKSQDFEIISGRLAMIVFAGTVIMESMTGNSTFRKMDLQGIAEAAGVCVAAITCAATFAYFSSARNRVGRIFTLGCNTFIDALIDQIIDGLFYESELSDWSDET</sequence>
<dbReference type="EMBL" id="CP093345">
    <property type="protein sequence ID" value="WOG92113.1"/>
    <property type="molecule type" value="Genomic_DNA"/>
</dbReference>
<dbReference type="OrthoDB" id="1937750at2759"/>
<reference evidence="1" key="2">
    <citation type="submission" date="2022-03" db="EMBL/GenBank/DDBJ databases">
        <title>Draft title - Genomic analysis of global carrot germplasm unveils the trajectory of domestication and the origin of high carotenoid orange carrot.</title>
        <authorList>
            <person name="Iorizzo M."/>
            <person name="Ellison S."/>
            <person name="Senalik D."/>
            <person name="Macko-Podgorni A."/>
            <person name="Grzebelus D."/>
            <person name="Bostan H."/>
            <person name="Rolling W."/>
            <person name="Curaba J."/>
            <person name="Simon P."/>
        </authorList>
    </citation>
    <scope>NUCLEOTIDE SEQUENCE</scope>
    <source>
        <tissue evidence="1">Leaf</tissue>
    </source>
</reference>
<dbReference type="InterPro" id="IPR044971">
    <property type="entry name" value="SEP2"/>
</dbReference>
<dbReference type="GO" id="GO:0071486">
    <property type="term" value="P:cellular response to high light intensity"/>
    <property type="evidence" value="ECO:0007669"/>
    <property type="project" value="InterPro"/>
</dbReference>
<dbReference type="Proteomes" id="UP000077755">
    <property type="component" value="Chromosome 3"/>
</dbReference>
<dbReference type="PANTHER" id="PTHR36490">
    <property type="entry name" value="STRESS ENHANCED PROTEIN 2, CHLOROPLASTIC"/>
    <property type="match status" value="1"/>
</dbReference>
<evidence type="ECO:0000313" key="2">
    <source>
        <dbReference type="Proteomes" id="UP000077755"/>
    </source>
</evidence>